<feature type="region of interest" description="Disordered" evidence="1">
    <location>
        <begin position="617"/>
        <end position="651"/>
    </location>
</feature>
<keyword evidence="5" id="KW-1185">Reference proteome</keyword>
<dbReference type="SUPFAM" id="SSF69593">
    <property type="entry name" value="Glycerol-3-phosphate (1)-acyltransferase"/>
    <property type="match status" value="1"/>
</dbReference>
<gene>
    <name evidence="4" type="ORF">C8Q71DRAFT_791883</name>
</gene>
<dbReference type="PANTHER" id="PTHR31605:SF0">
    <property type="entry name" value="GLYCEROL-3-PHOSPHATE O-ACYLTRANSFERASE 1"/>
    <property type="match status" value="1"/>
</dbReference>
<sequence>MPDAYVLHRVIRRVAAWAVVAFFTEIHIIGTENVPRDGPIIVTATHHNMMIDPAVLATMFPYQRILHFWAKASLFANPVASYVLTSAGNIPVDRKAKDRRQLFGGTFSTLARGEAVAVFPEGTSYTEPRIVQVKDGAAWAALEYAKWAHENSHKVAPGADRARIVTAAIVYTNKTKYRSNAIVEYGPPIDTDPYLDQFLSDEEGAPRAAVKRLTAALEQQLVEATVNAPDWDTLYAARMARDLLWEDEKAISLDEFVPVSQTLVDLFCTPDLVPNLTAIRRHLLTYYSLLQSTNLTNSVLSSLPLPDTLDPHRPIPLPSRLFTLSLLVRDTLALLIGLPFFLGPLLLHVPAYIFARVGARLAEDEEETQAQNKVVFGLLLLLLIYPATFFFFWAFLWYTPLGALASGALVVLVASYHNKLVNDNYERVKRLVAAWRMLVGVWLPKKWDLSLNALAQYTVPRVPAENEWVDRSKVKALKVTPTVVTQTPANGTSADASASSSPASSPRKRRRPPTRRLIRHVLRARVEAAKALASLFEQLEKGPGSEGKRVAASAHLARACGGGVDPHSRPDLATSEGVETMAEPVGWRYAREVVGFLRARGARIAQLEEGVEGDWAALSSEGEQDSDVVTTDAERDDLVFVPPGQRSPVKA</sequence>
<keyword evidence="2" id="KW-0472">Membrane</keyword>
<reference evidence="4 5" key="1">
    <citation type="journal article" date="2021" name="Environ. Microbiol.">
        <title>Gene family expansions and transcriptome signatures uncover fungal adaptations to wood decay.</title>
        <authorList>
            <person name="Hage H."/>
            <person name="Miyauchi S."/>
            <person name="Viragh M."/>
            <person name="Drula E."/>
            <person name="Min B."/>
            <person name="Chaduli D."/>
            <person name="Navarro D."/>
            <person name="Favel A."/>
            <person name="Norest M."/>
            <person name="Lesage-Meessen L."/>
            <person name="Balint B."/>
            <person name="Merenyi Z."/>
            <person name="de Eugenio L."/>
            <person name="Morin E."/>
            <person name="Martinez A.T."/>
            <person name="Baldrian P."/>
            <person name="Stursova M."/>
            <person name="Martinez M.J."/>
            <person name="Novotny C."/>
            <person name="Magnuson J.K."/>
            <person name="Spatafora J.W."/>
            <person name="Maurice S."/>
            <person name="Pangilinan J."/>
            <person name="Andreopoulos W."/>
            <person name="LaButti K."/>
            <person name="Hundley H."/>
            <person name="Na H."/>
            <person name="Kuo A."/>
            <person name="Barry K."/>
            <person name="Lipzen A."/>
            <person name="Henrissat B."/>
            <person name="Riley R."/>
            <person name="Ahrendt S."/>
            <person name="Nagy L.G."/>
            <person name="Grigoriev I.V."/>
            <person name="Martin F."/>
            <person name="Rosso M.N."/>
        </authorList>
    </citation>
    <scope>NUCLEOTIDE SEQUENCE [LARGE SCALE GENOMIC DNA]</scope>
    <source>
        <strain evidence="4 5">CIRM-BRFM 1785</strain>
    </source>
</reference>
<dbReference type="RefSeq" id="XP_047772638.1">
    <property type="nucleotide sequence ID" value="XM_047925382.1"/>
</dbReference>
<evidence type="ECO:0000256" key="2">
    <source>
        <dbReference type="SAM" id="Phobius"/>
    </source>
</evidence>
<feature type="transmembrane region" description="Helical" evidence="2">
    <location>
        <begin position="374"/>
        <end position="395"/>
    </location>
</feature>
<keyword evidence="2" id="KW-1133">Transmembrane helix</keyword>
<evidence type="ECO:0000313" key="4">
    <source>
        <dbReference type="EMBL" id="KAH9829120.1"/>
    </source>
</evidence>
<dbReference type="PANTHER" id="PTHR31605">
    <property type="entry name" value="GLYCEROL-3-PHOSPHATE O-ACYLTRANSFERASE 1"/>
    <property type="match status" value="1"/>
</dbReference>
<name>A0ABQ8JY01_9APHY</name>
<protein>
    <submittedName>
        <fullName evidence="4">Glycerol-3-phosphate-acyltransferase</fullName>
    </submittedName>
</protein>
<evidence type="ECO:0000259" key="3">
    <source>
        <dbReference type="SMART" id="SM00563"/>
    </source>
</evidence>
<evidence type="ECO:0000256" key="1">
    <source>
        <dbReference type="SAM" id="MobiDB-lite"/>
    </source>
</evidence>
<feature type="region of interest" description="Disordered" evidence="1">
    <location>
        <begin position="485"/>
        <end position="516"/>
    </location>
</feature>
<proteinExistence type="predicted"/>
<feature type="compositionally biased region" description="Basic residues" evidence="1">
    <location>
        <begin position="506"/>
        <end position="516"/>
    </location>
</feature>
<dbReference type="CDD" id="cd07992">
    <property type="entry name" value="LPLAT_AAK14816-like"/>
    <property type="match status" value="1"/>
</dbReference>
<keyword evidence="2" id="KW-0812">Transmembrane</keyword>
<evidence type="ECO:0000313" key="5">
    <source>
        <dbReference type="Proteomes" id="UP000814176"/>
    </source>
</evidence>
<comment type="caution">
    <text evidence="4">The sequence shown here is derived from an EMBL/GenBank/DDBJ whole genome shotgun (WGS) entry which is preliminary data.</text>
</comment>
<dbReference type="SMART" id="SM00563">
    <property type="entry name" value="PlsC"/>
    <property type="match status" value="1"/>
</dbReference>
<feature type="compositionally biased region" description="Low complexity" evidence="1">
    <location>
        <begin position="493"/>
        <end position="505"/>
    </location>
</feature>
<dbReference type="Pfam" id="PF01553">
    <property type="entry name" value="Acyltransferase"/>
    <property type="match status" value="1"/>
</dbReference>
<organism evidence="4 5">
    <name type="scientific">Rhodofomes roseus</name>
    <dbReference type="NCBI Taxonomy" id="34475"/>
    <lineage>
        <taxon>Eukaryota</taxon>
        <taxon>Fungi</taxon>
        <taxon>Dikarya</taxon>
        <taxon>Basidiomycota</taxon>
        <taxon>Agaricomycotina</taxon>
        <taxon>Agaricomycetes</taxon>
        <taxon>Polyporales</taxon>
        <taxon>Rhodofomes</taxon>
    </lineage>
</organism>
<dbReference type="InterPro" id="IPR052744">
    <property type="entry name" value="GPAT/DAPAT"/>
</dbReference>
<dbReference type="Proteomes" id="UP000814176">
    <property type="component" value="Unassembled WGS sequence"/>
</dbReference>
<accession>A0ABQ8JY01</accession>
<dbReference type="GeneID" id="72006114"/>
<dbReference type="EMBL" id="JADCUA010000043">
    <property type="protein sequence ID" value="KAH9829120.1"/>
    <property type="molecule type" value="Genomic_DNA"/>
</dbReference>
<dbReference type="InterPro" id="IPR002123">
    <property type="entry name" value="Plipid/glycerol_acylTrfase"/>
</dbReference>
<feature type="transmembrane region" description="Helical" evidence="2">
    <location>
        <begin position="332"/>
        <end position="354"/>
    </location>
</feature>
<feature type="domain" description="Phospholipid/glycerol acyltransferase" evidence="3">
    <location>
        <begin position="40"/>
        <end position="172"/>
    </location>
</feature>